<comment type="caution">
    <text evidence="2">The sequence shown here is derived from an EMBL/GenBank/DDBJ whole genome shotgun (WGS) entry which is preliminary data.</text>
</comment>
<evidence type="ECO:0000256" key="1">
    <source>
        <dbReference type="SAM" id="SignalP"/>
    </source>
</evidence>
<dbReference type="InterPro" id="IPR014161">
    <property type="entry name" value="Tol-Pal_TolA"/>
</dbReference>
<dbReference type="EMBL" id="JBGOOT010000009">
    <property type="protein sequence ID" value="MEZ8195648.1"/>
    <property type="molecule type" value="Genomic_DNA"/>
</dbReference>
<dbReference type="SUPFAM" id="SSF74653">
    <property type="entry name" value="TolA/TonB C-terminal domain"/>
    <property type="match status" value="1"/>
</dbReference>
<feature type="chain" id="PRO_5045729363" evidence="1">
    <location>
        <begin position="19"/>
        <end position="106"/>
    </location>
</feature>
<dbReference type="Gene3D" id="3.30.1150.10">
    <property type="match status" value="1"/>
</dbReference>
<dbReference type="Proteomes" id="UP001569153">
    <property type="component" value="Unassembled WGS sequence"/>
</dbReference>
<dbReference type="RefSeq" id="WP_371730536.1">
    <property type="nucleotide sequence ID" value="NZ_JBGOOT010000009.1"/>
</dbReference>
<keyword evidence="3" id="KW-1185">Reference proteome</keyword>
<organism evidence="2 3">
    <name type="scientific">Vibrio cortegadensis</name>
    <dbReference type="NCBI Taxonomy" id="1328770"/>
    <lineage>
        <taxon>Bacteria</taxon>
        <taxon>Pseudomonadati</taxon>
        <taxon>Pseudomonadota</taxon>
        <taxon>Gammaproteobacteria</taxon>
        <taxon>Vibrionales</taxon>
        <taxon>Vibrionaceae</taxon>
        <taxon>Vibrio</taxon>
    </lineage>
</organism>
<accession>A0ABV4M7Z6</accession>
<keyword evidence="1" id="KW-0732">Signal</keyword>
<feature type="signal peptide" evidence="1">
    <location>
        <begin position="1"/>
        <end position="18"/>
    </location>
</feature>
<protein>
    <submittedName>
        <fullName evidence="2">Cell envelope integrity protein TolA</fullName>
    </submittedName>
</protein>
<evidence type="ECO:0000313" key="2">
    <source>
        <dbReference type="EMBL" id="MEZ8195648.1"/>
    </source>
</evidence>
<proteinExistence type="predicted"/>
<sequence>MKQLLLLTLILISQGAQSGYQVDEIDRYKVIYTQLIKQNISTPKCTIKIKGYKEKSDMKIYSVQAMKGSSSDCEKILKAVMKVNTFPLPSDESTSDKLIETTLYIE</sequence>
<dbReference type="Pfam" id="PF06519">
    <property type="entry name" value="TolA"/>
    <property type="match status" value="1"/>
</dbReference>
<reference evidence="2 3" key="1">
    <citation type="submission" date="2024-06" db="EMBL/GenBank/DDBJ databases">
        <authorList>
            <person name="Steensen K."/>
            <person name="Seneca J."/>
            <person name="Bartlau N."/>
            <person name="Yu A.X."/>
            <person name="Polz M.F."/>
        </authorList>
    </citation>
    <scope>NUCLEOTIDE SEQUENCE [LARGE SCALE GENOMIC DNA]</scope>
    <source>
        <strain evidence="2 3">FF146</strain>
    </source>
</reference>
<name>A0ABV4M7Z6_9VIBR</name>
<evidence type="ECO:0000313" key="3">
    <source>
        <dbReference type="Proteomes" id="UP001569153"/>
    </source>
</evidence>
<gene>
    <name evidence="2" type="ORF">ACED38_12255</name>
</gene>